<dbReference type="SUPFAM" id="SSF47384">
    <property type="entry name" value="Homodimeric domain of signal transducing histidine kinase"/>
    <property type="match status" value="1"/>
</dbReference>
<dbReference type="PANTHER" id="PTHR43065:SF10">
    <property type="entry name" value="PEROXIDE STRESS-ACTIVATED HISTIDINE KINASE MAK3"/>
    <property type="match status" value="1"/>
</dbReference>
<reference evidence="15" key="1">
    <citation type="journal article" date="2022" name="Int. J. Syst. Evol. Microbiol.">
        <title>Anaeromyxobacter oryzae sp. nov., Anaeromyxobacter diazotrophicus sp. nov. and Anaeromyxobacter paludicola sp. nov., isolated from paddy soils.</title>
        <authorList>
            <person name="Itoh H."/>
            <person name="Xu Z."/>
            <person name="Mise K."/>
            <person name="Masuda Y."/>
            <person name="Ushijima N."/>
            <person name="Hayakawa C."/>
            <person name="Shiratori Y."/>
            <person name="Senoo K."/>
        </authorList>
    </citation>
    <scope>NUCLEOTIDE SEQUENCE [LARGE SCALE GENOMIC DNA]</scope>
    <source>
        <strain evidence="15">Red232</strain>
    </source>
</reference>
<evidence type="ECO:0000256" key="1">
    <source>
        <dbReference type="ARBA" id="ARBA00000085"/>
    </source>
</evidence>
<evidence type="ECO:0000256" key="10">
    <source>
        <dbReference type="SAM" id="Coils"/>
    </source>
</evidence>
<dbReference type="PROSITE" id="PS50885">
    <property type="entry name" value="HAMP"/>
    <property type="match status" value="1"/>
</dbReference>
<dbReference type="EMBL" id="AP025591">
    <property type="protein sequence ID" value="BDG05075.1"/>
    <property type="molecule type" value="Genomic_DNA"/>
</dbReference>
<feature type="transmembrane region" description="Helical" evidence="11">
    <location>
        <begin position="151"/>
        <end position="174"/>
    </location>
</feature>
<keyword evidence="4" id="KW-0597">Phosphoprotein</keyword>
<evidence type="ECO:0000256" key="3">
    <source>
        <dbReference type="ARBA" id="ARBA00012438"/>
    </source>
</evidence>
<dbReference type="Gene3D" id="6.10.340.10">
    <property type="match status" value="1"/>
</dbReference>
<comment type="subcellular location">
    <subcellularLocation>
        <location evidence="2">Membrane</location>
    </subcellularLocation>
</comment>
<feature type="domain" description="Histidine kinase" evidence="12">
    <location>
        <begin position="253"/>
        <end position="463"/>
    </location>
</feature>
<keyword evidence="8" id="KW-0067">ATP-binding</keyword>
<dbReference type="CDD" id="cd00082">
    <property type="entry name" value="HisKA"/>
    <property type="match status" value="1"/>
</dbReference>
<evidence type="ECO:0000256" key="5">
    <source>
        <dbReference type="ARBA" id="ARBA00022679"/>
    </source>
</evidence>
<dbReference type="InterPro" id="IPR036890">
    <property type="entry name" value="HATPase_C_sf"/>
</dbReference>
<dbReference type="InterPro" id="IPR004358">
    <property type="entry name" value="Sig_transdc_His_kin-like_C"/>
</dbReference>
<keyword evidence="11" id="KW-1133">Transmembrane helix</keyword>
<dbReference type="InterPro" id="IPR005467">
    <property type="entry name" value="His_kinase_dom"/>
</dbReference>
<dbReference type="SUPFAM" id="SSF55874">
    <property type="entry name" value="ATPase domain of HSP90 chaperone/DNA topoisomerase II/histidine kinase"/>
    <property type="match status" value="1"/>
</dbReference>
<evidence type="ECO:0000313" key="15">
    <source>
        <dbReference type="Proteomes" id="UP001162891"/>
    </source>
</evidence>
<evidence type="ECO:0000256" key="11">
    <source>
        <dbReference type="SAM" id="Phobius"/>
    </source>
</evidence>
<dbReference type="Gene3D" id="3.30.565.10">
    <property type="entry name" value="Histidine kinase-like ATPase, C-terminal domain"/>
    <property type="match status" value="1"/>
</dbReference>
<evidence type="ECO:0000256" key="9">
    <source>
        <dbReference type="ARBA" id="ARBA00023012"/>
    </source>
</evidence>
<dbReference type="Pfam" id="PF02518">
    <property type="entry name" value="HATPase_c"/>
    <property type="match status" value="1"/>
</dbReference>
<feature type="coiled-coil region" evidence="10">
    <location>
        <begin position="217"/>
        <end position="244"/>
    </location>
</feature>
<dbReference type="CDD" id="cd00075">
    <property type="entry name" value="HATPase"/>
    <property type="match status" value="1"/>
</dbReference>
<evidence type="ECO:0000259" key="13">
    <source>
        <dbReference type="PROSITE" id="PS50885"/>
    </source>
</evidence>
<proteinExistence type="predicted"/>
<protein>
    <recommendedName>
        <fullName evidence="3">histidine kinase</fullName>
        <ecNumber evidence="3">2.7.13.3</ecNumber>
    </recommendedName>
</protein>
<dbReference type="Pfam" id="PF00672">
    <property type="entry name" value="HAMP"/>
    <property type="match status" value="1"/>
</dbReference>
<keyword evidence="9" id="KW-0902">Two-component regulatory system</keyword>
<evidence type="ECO:0000256" key="6">
    <source>
        <dbReference type="ARBA" id="ARBA00022741"/>
    </source>
</evidence>
<dbReference type="InterPro" id="IPR003660">
    <property type="entry name" value="HAMP_dom"/>
</dbReference>
<keyword evidence="6" id="KW-0547">Nucleotide-binding</keyword>
<evidence type="ECO:0000256" key="8">
    <source>
        <dbReference type="ARBA" id="ARBA00022840"/>
    </source>
</evidence>
<keyword evidence="11" id="KW-0812">Transmembrane</keyword>
<dbReference type="InterPro" id="IPR003661">
    <property type="entry name" value="HisK_dim/P_dom"/>
</dbReference>
<keyword evidence="10" id="KW-0175">Coiled coil</keyword>
<dbReference type="InterPro" id="IPR036097">
    <property type="entry name" value="HisK_dim/P_sf"/>
</dbReference>
<organism evidence="14 15">
    <name type="scientific">Anaeromyxobacter oryzae</name>
    <dbReference type="NCBI Taxonomy" id="2918170"/>
    <lineage>
        <taxon>Bacteria</taxon>
        <taxon>Pseudomonadati</taxon>
        <taxon>Myxococcota</taxon>
        <taxon>Myxococcia</taxon>
        <taxon>Myxococcales</taxon>
        <taxon>Cystobacterineae</taxon>
        <taxon>Anaeromyxobacteraceae</taxon>
        <taxon>Anaeromyxobacter</taxon>
    </lineage>
</organism>
<accession>A0ABM7WZZ3</accession>
<keyword evidence="11" id="KW-0472">Membrane</keyword>
<dbReference type="SMART" id="SM00304">
    <property type="entry name" value="HAMP"/>
    <property type="match status" value="1"/>
</dbReference>
<evidence type="ECO:0000256" key="4">
    <source>
        <dbReference type="ARBA" id="ARBA00022553"/>
    </source>
</evidence>
<evidence type="ECO:0000256" key="7">
    <source>
        <dbReference type="ARBA" id="ARBA00022777"/>
    </source>
</evidence>
<evidence type="ECO:0000256" key="2">
    <source>
        <dbReference type="ARBA" id="ARBA00004370"/>
    </source>
</evidence>
<dbReference type="Gene3D" id="1.10.287.130">
    <property type="match status" value="1"/>
</dbReference>
<dbReference type="PROSITE" id="PS50109">
    <property type="entry name" value="HIS_KIN"/>
    <property type="match status" value="1"/>
</dbReference>
<keyword evidence="7" id="KW-0418">Kinase</keyword>
<keyword evidence="5" id="KW-0808">Transferase</keyword>
<dbReference type="Proteomes" id="UP001162891">
    <property type="component" value="Chromosome"/>
</dbReference>
<evidence type="ECO:0000259" key="12">
    <source>
        <dbReference type="PROSITE" id="PS50109"/>
    </source>
</evidence>
<dbReference type="CDD" id="cd06225">
    <property type="entry name" value="HAMP"/>
    <property type="match status" value="1"/>
</dbReference>
<dbReference type="PANTHER" id="PTHR43065">
    <property type="entry name" value="SENSOR HISTIDINE KINASE"/>
    <property type="match status" value="1"/>
</dbReference>
<dbReference type="SMART" id="SM00388">
    <property type="entry name" value="HisKA"/>
    <property type="match status" value="1"/>
</dbReference>
<comment type="catalytic activity">
    <reaction evidence="1">
        <text>ATP + protein L-histidine = ADP + protein N-phospho-L-histidine.</text>
        <dbReference type="EC" id="2.7.13.3"/>
    </reaction>
</comment>
<feature type="domain" description="HAMP" evidence="13">
    <location>
        <begin position="175"/>
        <end position="229"/>
    </location>
</feature>
<sequence>MKLALLAALGVVAMHAVHLVIGNRIASRALLDAQAELGHRVARLVAEQADDPLLVNDVMTLYGLVHSAAASSGDVSYCFIVRGDHVVASSFDGHTPEGLLRLRGAGDVSPVLVKLDGAEVLDLSEPILGGSLGQVRLGLGMKSLGVLRRELAIHLGELALGVIVAGFAAAFLAGRAIARPVNEMLEAADRFDPAVLVEGPIVEARGSDEVAVLGHRFNKMMRRLEAAHAEQERARQKAVETERLAALGSLVAGVAHEVNNPLAGLKNCVRRLERGDLAEPKRREYLALMDEGLSRIEEVVRRLLDYGRPHATRLEPRSAPELAEDAVRLVRPLLERRRIGASVAVDGVGDATVLADRRQAGQALVNLLLNAAYVTPEGGEVRVRIRHRDGQVGLAVEDDGPGIPLEIRDRILDPFFSTKPEGEGTGLGLSVTRTIADAHGGELGFEFPERGGTVVTLWLRAVAAARAS</sequence>
<name>A0ABM7WZZ3_9BACT</name>
<keyword evidence="15" id="KW-1185">Reference proteome</keyword>
<dbReference type="EC" id="2.7.13.3" evidence="3"/>
<dbReference type="SMART" id="SM00387">
    <property type="entry name" value="HATPase_c"/>
    <property type="match status" value="1"/>
</dbReference>
<dbReference type="PRINTS" id="PR00344">
    <property type="entry name" value="BCTRLSENSOR"/>
</dbReference>
<dbReference type="Pfam" id="PF00512">
    <property type="entry name" value="HisKA"/>
    <property type="match status" value="1"/>
</dbReference>
<evidence type="ECO:0000313" key="14">
    <source>
        <dbReference type="EMBL" id="BDG05075.1"/>
    </source>
</evidence>
<gene>
    <name evidence="14" type="ORF">AMOR_40710</name>
</gene>
<dbReference type="InterPro" id="IPR003594">
    <property type="entry name" value="HATPase_dom"/>
</dbReference>